<name>A0AAU7EIA4_9FLAO</name>
<dbReference type="RefSeq" id="WP_308990522.1">
    <property type="nucleotide sequence ID" value="NZ_CP155618.1"/>
</dbReference>
<dbReference type="EMBL" id="CP155618">
    <property type="protein sequence ID" value="XBL15080.1"/>
    <property type="molecule type" value="Genomic_DNA"/>
</dbReference>
<proteinExistence type="predicted"/>
<protein>
    <submittedName>
        <fullName evidence="1">Uncharacterized protein</fullName>
    </submittedName>
</protein>
<accession>A0AAU7EIA4</accession>
<keyword evidence="2" id="KW-1185">Reference proteome</keyword>
<dbReference type="AlphaFoldDB" id="A0AAU7EIA4"/>
<sequence>MKKKLTLIMMVLCHYYTFSQVGIGTTTPSSCSILDIESTNQGVLLPRLTTIQRNGISSPSKGLLIFNVNANKFEYNSGIPSTPIWSSLSSTPLVSTDSGNILSTGTDSGVYLSTTTYMGKLIITGTGNQIVSGLPFKPSQIKFTAHANIETYNLNADNGVGNNNNTLQNTFGTMSGFATNYSNVINQQVIFIGGSGNSINNISRYASDNNCIGIRYCNQNGTSLGLTVASLSSFDTNGFTINVVNHTENIVVVYEAFR</sequence>
<evidence type="ECO:0000313" key="1">
    <source>
        <dbReference type="EMBL" id="XBL15080.1"/>
    </source>
</evidence>
<organism evidence="1 2">
    <name type="scientific">Mariniflexile litorale</name>
    <dbReference type="NCBI Taxonomy" id="3045158"/>
    <lineage>
        <taxon>Bacteria</taxon>
        <taxon>Pseudomonadati</taxon>
        <taxon>Bacteroidota</taxon>
        <taxon>Flavobacteriia</taxon>
        <taxon>Flavobacteriales</taxon>
        <taxon>Flavobacteriaceae</taxon>
        <taxon>Mariniflexile</taxon>
    </lineage>
</organism>
<reference evidence="1" key="1">
    <citation type="submission" date="2024-04" db="EMBL/GenBank/DDBJ databases">
        <title>Mariniflexile litorale, isolated from the shallow sediments of the Sea of Japan.</title>
        <authorList>
            <person name="Romanenko L."/>
            <person name="Isaeva M."/>
        </authorList>
    </citation>
    <scope>NUCLEOTIDE SEQUENCE [LARGE SCALE GENOMIC DNA]</scope>
    <source>
        <strain evidence="1">KMM 9835</strain>
    </source>
</reference>
<gene>
    <name evidence="1" type="ORF">QLS71_003455</name>
</gene>
<dbReference type="Proteomes" id="UP001224325">
    <property type="component" value="Chromosome"/>
</dbReference>
<evidence type="ECO:0000313" key="2">
    <source>
        <dbReference type="Proteomes" id="UP001224325"/>
    </source>
</evidence>
<dbReference type="KEGG" id="mlil:QLS71_003455"/>